<comment type="caution">
    <text evidence="2">The sequence shown here is derived from an EMBL/GenBank/DDBJ whole genome shotgun (WGS) entry which is preliminary data.</text>
</comment>
<dbReference type="EMBL" id="JBJXBP010000004">
    <property type="protein sequence ID" value="KAL3835507.1"/>
    <property type="molecule type" value="Genomic_DNA"/>
</dbReference>
<gene>
    <name evidence="2" type="ORF">ACJIZ3_010243</name>
</gene>
<feature type="compositionally biased region" description="Basic residues" evidence="1">
    <location>
        <begin position="77"/>
        <end position="88"/>
    </location>
</feature>
<feature type="region of interest" description="Disordered" evidence="1">
    <location>
        <begin position="1"/>
        <end position="49"/>
    </location>
</feature>
<feature type="compositionally biased region" description="Basic and acidic residues" evidence="1">
    <location>
        <begin position="99"/>
        <end position="110"/>
    </location>
</feature>
<feature type="region of interest" description="Disordered" evidence="1">
    <location>
        <begin position="75"/>
        <end position="110"/>
    </location>
</feature>
<accession>A0ABD3TGR0</accession>
<sequence length="110" mass="12324">MASRNSSSSSGRACLCSPTSHPGSFRCSLHRSSRNPSPKPKPSVNRIMENPKSMVSKLGLLKAFLMHMIKPSSNDLHRRRNFKPKPTRFCKLNNNNNDKNGDHHNRVAVS</sequence>
<name>A0ABD3TGR0_9LAMI</name>
<proteinExistence type="predicted"/>
<evidence type="ECO:0008006" key="4">
    <source>
        <dbReference type="Google" id="ProtNLM"/>
    </source>
</evidence>
<dbReference type="AlphaFoldDB" id="A0ABD3TGR0"/>
<keyword evidence="3" id="KW-1185">Reference proteome</keyword>
<dbReference type="PANTHER" id="PTHR33132:SF132">
    <property type="entry name" value="SERINE-RICH PROTEIN"/>
    <property type="match status" value="1"/>
</dbReference>
<evidence type="ECO:0000256" key="1">
    <source>
        <dbReference type="SAM" id="MobiDB-lite"/>
    </source>
</evidence>
<evidence type="ECO:0000313" key="2">
    <source>
        <dbReference type="EMBL" id="KAL3835507.1"/>
    </source>
</evidence>
<dbReference type="PANTHER" id="PTHR33132">
    <property type="entry name" value="OSJNBB0118P14.9 PROTEIN"/>
    <property type="match status" value="1"/>
</dbReference>
<organism evidence="2 3">
    <name type="scientific">Penstemon smallii</name>
    <dbReference type="NCBI Taxonomy" id="265156"/>
    <lineage>
        <taxon>Eukaryota</taxon>
        <taxon>Viridiplantae</taxon>
        <taxon>Streptophyta</taxon>
        <taxon>Embryophyta</taxon>
        <taxon>Tracheophyta</taxon>
        <taxon>Spermatophyta</taxon>
        <taxon>Magnoliopsida</taxon>
        <taxon>eudicotyledons</taxon>
        <taxon>Gunneridae</taxon>
        <taxon>Pentapetalae</taxon>
        <taxon>asterids</taxon>
        <taxon>lamiids</taxon>
        <taxon>Lamiales</taxon>
        <taxon>Plantaginaceae</taxon>
        <taxon>Cheloneae</taxon>
        <taxon>Penstemon</taxon>
    </lineage>
</organism>
<protein>
    <recommendedName>
        <fullName evidence="4">Serine-rich protein</fullName>
    </recommendedName>
</protein>
<feature type="compositionally biased region" description="Low complexity" evidence="1">
    <location>
        <begin position="1"/>
        <end position="10"/>
    </location>
</feature>
<evidence type="ECO:0000313" key="3">
    <source>
        <dbReference type="Proteomes" id="UP001634393"/>
    </source>
</evidence>
<dbReference type="Proteomes" id="UP001634393">
    <property type="component" value="Unassembled WGS sequence"/>
</dbReference>
<reference evidence="2 3" key="1">
    <citation type="submission" date="2024-12" db="EMBL/GenBank/DDBJ databases">
        <title>The unique morphological basis and parallel evolutionary history of personate flowers in Penstemon.</title>
        <authorList>
            <person name="Depatie T.H."/>
            <person name="Wessinger C.A."/>
        </authorList>
    </citation>
    <scope>NUCLEOTIDE SEQUENCE [LARGE SCALE GENOMIC DNA]</scope>
    <source>
        <strain evidence="2">WTNN_2</strain>
        <tissue evidence="2">Leaf</tissue>
    </source>
</reference>